<evidence type="ECO:0000313" key="3">
    <source>
        <dbReference type="Proteomes" id="UP000197138"/>
    </source>
</evidence>
<feature type="region of interest" description="Disordered" evidence="1">
    <location>
        <begin position="212"/>
        <end position="278"/>
    </location>
</feature>
<protein>
    <submittedName>
        <fullName evidence="2">Uncharacterized protein</fullName>
    </submittedName>
</protein>
<dbReference type="Proteomes" id="UP000197138">
    <property type="component" value="Unassembled WGS sequence"/>
</dbReference>
<dbReference type="AlphaFoldDB" id="A0A218X015"/>
<name>A0A218X015_PUNGR</name>
<comment type="caution">
    <text evidence="2">The sequence shown here is derived from an EMBL/GenBank/DDBJ whole genome shotgun (WGS) entry which is preliminary data.</text>
</comment>
<reference evidence="3" key="1">
    <citation type="journal article" date="2017" name="Plant J.">
        <title>The pomegranate (Punica granatum L.) genome and the genomics of punicalagin biosynthesis.</title>
        <authorList>
            <person name="Qin G."/>
            <person name="Xu C."/>
            <person name="Ming R."/>
            <person name="Tang H."/>
            <person name="Guyot R."/>
            <person name="Kramer E.M."/>
            <person name="Hu Y."/>
            <person name="Yi X."/>
            <person name="Qi Y."/>
            <person name="Xu X."/>
            <person name="Gao Z."/>
            <person name="Pan H."/>
            <person name="Jian J."/>
            <person name="Tian Y."/>
            <person name="Yue Z."/>
            <person name="Xu Y."/>
        </authorList>
    </citation>
    <scope>NUCLEOTIDE SEQUENCE [LARGE SCALE GENOMIC DNA]</scope>
    <source>
        <strain evidence="3">cv. Dabenzi</strain>
    </source>
</reference>
<feature type="compositionally biased region" description="Basic and acidic residues" evidence="1">
    <location>
        <begin position="261"/>
        <end position="278"/>
    </location>
</feature>
<gene>
    <name evidence="2" type="ORF">CDL15_Pgr016219</name>
</gene>
<sequence>MASEELRRSARVVELEARMVQEAPVDHRKGSRFLSLILLGQSEAFSSAIQSMNKWLDLDAGFPQDTGYAAPLGFPFPVSASTNLTTSSSSAWKIENGPRERYLSNPPQKNMQVINLGRTAEMKSLDMGIQQTLPVSNGGSSQSYYPWSTHDMMRSSRNRGAQTDIGIHPTSGNDRAQQVYQSGWSDGVGFEQAGQDLNWLRTTTPRPQLFMSHPPRPATHPIEIDFLGPPGMLRQQQSQPSNSGGSVDNESGSCGDAAQRGTERPQGEGNYESRRFPR</sequence>
<feature type="compositionally biased region" description="Low complexity" evidence="1">
    <location>
        <begin position="235"/>
        <end position="246"/>
    </location>
</feature>
<proteinExistence type="predicted"/>
<organism evidence="2 3">
    <name type="scientific">Punica granatum</name>
    <name type="common">Pomegranate</name>
    <dbReference type="NCBI Taxonomy" id="22663"/>
    <lineage>
        <taxon>Eukaryota</taxon>
        <taxon>Viridiplantae</taxon>
        <taxon>Streptophyta</taxon>
        <taxon>Embryophyta</taxon>
        <taxon>Tracheophyta</taxon>
        <taxon>Spermatophyta</taxon>
        <taxon>Magnoliopsida</taxon>
        <taxon>eudicotyledons</taxon>
        <taxon>Gunneridae</taxon>
        <taxon>Pentapetalae</taxon>
        <taxon>rosids</taxon>
        <taxon>malvids</taxon>
        <taxon>Myrtales</taxon>
        <taxon>Lythraceae</taxon>
        <taxon>Punica</taxon>
    </lineage>
</organism>
<accession>A0A218X015</accession>
<dbReference type="EMBL" id="MTKT01002495">
    <property type="protein sequence ID" value="OWM78495.1"/>
    <property type="molecule type" value="Genomic_DNA"/>
</dbReference>
<evidence type="ECO:0000313" key="2">
    <source>
        <dbReference type="EMBL" id="OWM78495.1"/>
    </source>
</evidence>
<evidence type="ECO:0000256" key="1">
    <source>
        <dbReference type="SAM" id="MobiDB-lite"/>
    </source>
</evidence>